<gene>
    <name evidence="2" type="ORF">MHSWG343_07090</name>
</gene>
<comment type="caution">
    <text evidence="2">The sequence shown here is derived from an EMBL/GenBank/DDBJ whole genome shotgun (WGS) entry which is preliminary data.</text>
</comment>
<dbReference type="AlphaFoldDB" id="A0A478FT96"/>
<organism evidence="2 3">
    <name type="scientific">Candidatus Mycoplasma haematohominis</name>
    <dbReference type="NCBI Taxonomy" id="1494318"/>
    <lineage>
        <taxon>Bacteria</taxon>
        <taxon>Bacillati</taxon>
        <taxon>Mycoplasmatota</taxon>
        <taxon>Mollicutes</taxon>
        <taxon>Mycoplasmataceae</taxon>
        <taxon>Mycoplasma</taxon>
    </lineage>
</organism>
<proteinExistence type="predicted"/>
<name>A0A478FT96_9MOLU</name>
<dbReference type="Proteomes" id="UP000324831">
    <property type="component" value="Unassembled WGS sequence"/>
</dbReference>
<dbReference type="EMBL" id="BIMN01000003">
    <property type="protein sequence ID" value="GCE63709.1"/>
    <property type="molecule type" value="Genomic_DNA"/>
</dbReference>
<protein>
    <submittedName>
        <fullName evidence="2">Uncharacterized protein</fullName>
    </submittedName>
</protein>
<accession>A0A478FT96</accession>
<feature type="region of interest" description="Disordered" evidence="1">
    <location>
        <begin position="91"/>
        <end position="121"/>
    </location>
</feature>
<evidence type="ECO:0000256" key="1">
    <source>
        <dbReference type="SAM" id="MobiDB-lite"/>
    </source>
</evidence>
<sequence length="179" mass="19783">MTSQAVGAGLAGTAILGGGGATIAYAAGAFNGEIKYKNFDDYVSRSGKYEYIGKLGGETEDGSIKKKVEVFLKNSDSSKKTAYKDKLKKNIKGINESDEANNPKPTDDEIDRTISGSDNTNELEKTSKFVHNWCKKNKDLKPTQKEGQIDFKETEITSHDNWDRFKELCLTEVVRTNNV</sequence>
<reference evidence="2 3" key="1">
    <citation type="submission" date="2019-01" db="EMBL/GenBank/DDBJ databases">
        <title>Draft genome sequences of Candidatus Mycoplasma haemohominis SWG34-3 identified from a patient with pyrexia, anemia and liver dysfunction.</title>
        <authorList>
            <person name="Sekizuka T."/>
            <person name="Hattori N."/>
            <person name="Katano H."/>
            <person name="Takuma T."/>
            <person name="Ito T."/>
            <person name="Arai N."/>
            <person name="Yanai R."/>
            <person name="Ishii S."/>
            <person name="Miura Y."/>
            <person name="Tokunaga T."/>
            <person name="Watanabe H."/>
            <person name="Nomura N."/>
            <person name="Eguchi J."/>
            <person name="Arai T."/>
            <person name="Hasegawa H."/>
            <person name="Nakamaki T."/>
            <person name="Wakita T."/>
            <person name="Niki Y."/>
            <person name="Kuroda M."/>
        </authorList>
    </citation>
    <scope>NUCLEOTIDE SEQUENCE [LARGE SCALE GENOMIC DNA]</scope>
    <source>
        <strain evidence="2">SWG34-3</strain>
    </source>
</reference>
<evidence type="ECO:0000313" key="2">
    <source>
        <dbReference type="EMBL" id="GCE63709.1"/>
    </source>
</evidence>
<evidence type="ECO:0000313" key="3">
    <source>
        <dbReference type="Proteomes" id="UP000324831"/>
    </source>
</evidence>